<protein>
    <submittedName>
        <fullName evidence="1">Uncharacterized protein</fullName>
    </submittedName>
</protein>
<dbReference type="AlphaFoldDB" id="A0A0E9Y096"/>
<proteinExistence type="predicted"/>
<evidence type="ECO:0000313" key="1">
    <source>
        <dbReference type="EMBL" id="JAI07536.1"/>
    </source>
</evidence>
<accession>A0A0E9Y096</accession>
<name>A0A0E9Y096_ANGAN</name>
<dbReference type="EMBL" id="GBXM01001042">
    <property type="protein sequence ID" value="JAI07536.1"/>
    <property type="molecule type" value="Transcribed_RNA"/>
</dbReference>
<reference evidence="1" key="2">
    <citation type="journal article" date="2015" name="Fish Shellfish Immunol.">
        <title>Early steps in the European eel (Anguilla anguilla)-Vibrio vulnificus interaction in the gills: Role of the RtxA13 toxin.</title>
        <authorList>
            <person name="Callol A."/>
            <person name="Pajuelo D."/>
            <person name="Ebbesson L."/>
            <person name="Teles M."/>
            <person name="MacKenzie S."/>
            <person name="Amaro C."/>
        </authorList>
    </citation>
    <scope>NUCLEOTIDE SEQUENCE</scope>
</reference>
<organism evidence="1">
    <name type="scientific">Anguilla anguilla</name>
    <name type="common">European freshwater eel</name>
    <name type="synonym">Muraena anguilla</name>
    <dbReference type="NCBI Taxonomy" id="7936"/>
    <lineage>
        <taxon>Eukaryota</taxon>
        <taxon>Metazoa</taxon>
        <taxon>Chordata</taxon>
        <taxon>Craniata</taxon>
        <taxon>Vertebrata</taxon>
        <taxon>Euteleostomi</taxon>
        <taxon>Actinopterygii</taxon>
        <taxon>Neopterygii</taxon>
        <taxon>Teleostei</taxon>
        <taxon>Anguilliformes</taxon>
        <taxon>Anguillidae</taxon>
        <taxon>Anguilla</taxon>
    </lineage>
</organism>
<reference evidence="1" key="1">
    <citation type="submission" date="2014-11" db="EMBL/GenBank/DDBJ databases">
        <authorList>
            <person name="Amaro Gonzalez C."/>
        </authorList>
    </citation>
    <scope>NUCLEOTIDE SEQUENCE</scope>
</reference>
<sequence>MGVNMLEAHSRGVSNTLENCNAFEGVFFYCHENKFHIKSLYLNIMNRKFGQSTSMQ</sequence>